<dbReference type="PANTHER" id="PTHR11616:SF321">
    <property type="entry name" value="SODIUM-DEPENDENT NUTRIENT AMINO ACID TRANSPORTER 1-RELATED"/>
    <property type="match status" value="1"/>
</dbReference>
<sequence length="115" mass="12524">MSKNKNLLRLPFSSDQGNGVHRAVYEAASSNADDEQEGNVGSRVTFSNESMISVAQNGEGGSNDDVIDSFVPVEEKKRDGWDNKTQFLMGVISYAVGLGNVWRFPYLCQKNGGGM</sequence>
<keyword evidence="8" id="KW-0325">Glycoprotein</keyword>
<keyword evidence="5" id="KW-0769">Symport</keyword>
<evidence type="ECO:0000256" key="5">
    <source>
        <dbReference type="ARBA" id="ARBA00022847"/>
    </source>
</evidence>
<keyword evidence="9" id="KW-0915">Sodium</keyword>
<reference evidence="11" key="1">
    <citation type="submission" date="2022-11" db="UniProtKB">
        <authorList>
            <consortium name="WormBaseParasite"/>
        </authorList>
    </citation>
    <scope>IDENTIFICATION</scope>
</reference>
<evidence type="ECO:0000313" key="10">
    <source>
        <dbReference type="Proteomes" id="UP000887578"/>
    </source>
</evidence>
<comment type="subcellular location">
    <subcellularLocation>
        <location evidence="1">Membrane</location>
        <topology evidence="1">Multi-pass membrane protein</topology>
    </subcellularLocation>
</comment>
<keyword evidence="10" id="KW-1185">Reference proteome</keyword>
<dbReference type="Proteomes" id="UP000887578">
    <property type="component" value="Unplaced"/>
</dbReference>
<evidence type="ECO:0000256" key="8">
    <source>
        <dbReference type="ARBA" id="ARBA00023180"/>
    </source>
</evidence>
<dbReference type="GO" id="GO:0005886">
    <property type="term" value="C:plasma membrane"/>
    <property type="evidence" value="ECO:0007669"/>
    <property type="project" value="TreeGrafter"/>
</dbReference>
<feature type="binding site" evidence="9">
    <location>
        <position position="96"/>
    </location>
    <ligand>
        <name>Na(+)</name>
        <dbReference type="ChEBI" id="CHEBI:29101"/>
        <label>1</label>
    </ligand>
</feature>
<keyword evidence="9" id="KW-0479">Metal-binding</keyword>
<feature type="binding site" evidence="9">
    <location>
        <position position="100"/>
    </location>
    <ligand>
        <name>Na(+)</name>
        <dbReference type="ChEBI" id="CHEBI:29101"/>
        <label>1</label>
    </ligand>
</feature>
<dbReference type="InterPro" id="IPR000175">
    <property type="entry name" value="Na/ntran_symport"/>
</dbReference>
<evidence type="ECO:0000256" key="1">
    <source>
        <dbReference type="ARBA" id="ARBA00004141"/>
    </source>
</evidence>
<accession>A0A914Q9P5</accession>
<dbReference type="PROSITE" id="PS50267">
    <property type="entry name" value="NA_NEUROTRAN_SYMP_3"/>
    <property type="match status" value="1"/>
</dbReference>
<evidence type="ECO:0000256" key="7">
    <source>
        <dbReference type="ARBA" id="ARBA00023136"/>
    </source>
</evidence>
<dbReference type="PANTHER" id="PTHR11616">
    <property type="entry name" value="SODIUM/CHLORIDE DEPENDENT TRANSPORTER"/>
    <property type="match status" value="1"/>
</dbReference>
<evidence type="ECO:0000256" key="3">
    <source>
        <dbReference type="ARBA" id="ARBA00022448"/>
    </source>
</evidence>
<protein>
    <submittedName>
        <fullName evidence="11">Uncharacterized protein</fullName>
    </submittedName>
</protein>
<dbReference type="AlphaFoldDB" id="A0A914Q9P5"/>
<evidence type="ECO:0000256" key="9">
    <source>
        <dbReference type="PIRSR" id="PIRSR600175-1"/>
    </source>
</evidence>
<dbReference type="GO" id="GO:0005283">
    <property type="term" value="F:amino acid:sodium symporter activity"/>
    <property type="evidence" value="ECO:0007669"/>
    <property type="project" value="TreeGrafter"/>
</dbReference>
<evidence type="ECO:0000256" key="6">
    <source>
        <dbReference type="ARBA" id="ARBA00022989"/>
    </source>
</evidence>
<proteinExistence type="inferred from homology"/>
<keyword evidence="7" id="KW-0472">Membrane</keyword>
<comment type="similarity">
    <text evidence="2">Belongs to the sodium:neurotransmitter symporter (SNF) (TC 2.A.22) family.</text>
</comment>
<dbReference type="Pfam" id="PF00209">
    <property type="entry name" value="SNF"/>
    <property type="match status" value="1"/>
</dbReference>
<dbReference type="SUPFAM" id="SSF161070">
    <property type="entry name" value="SNF-like"/>
    <property type="match status" value="1"/>
</dbReference>
<evidence type="ECO:0000256" key="2">
    <source>
        <dbReference type="ARBA" id="ARBA00006459"/>
    </source>
</evidence>
<keyword evidence="6" id="KW-1133">Transmembrane helix</keyword>
<dbReference type="GO" id="GO:0015179">
    <property type="term" value="F:L-amino acid transmembrane transporter activity"/>
    <property type="evidence" value="ECO:0007669"/>
    <property type="project" value="TreeGrafter"/>
</dbReference>
<name>A0A914Q9P5_9BILA</name>
<organism evidence="10 11">
    <name type="scientific">Panagrolaimus davidi</name>
    <dbReference type="NCBI Taxonomy" id="227884"/>
    <lineage>
        <taxon>Eukaryota</taxon>
        <taxon>Metazoa</taxon>
        <taxon>Ecdysozoa</taxon>
        <taxon>Nematoda</taxon>
        <taxon>Chromadorea</taxon>
        <taxon>Rhabditida</taxon>
        <taxon>Tylenchina</taxon>
        <taxon>Panagrolaimomorpha</taxon>
        <taxon>Panagrolaimoidea</taxon>
        <taxon>Panagrolaimidae</taxon>
        <taxon>Panagrolaimus</taxon>
    </lineage>
</organism>
<dbReference type="GO" id="GO:0046872">
    <property type="term" value="F:metal ion binding"/>
    <property type="evidence" value="ECO:0007669"/>
    <property type="project" value="UniProtKB-KW"/>
</dbReference>
<dbReference type="WBParaSite" id="PDA_v2.g27859.t1">
    <property type="protein sequence ID" value="PDA_v2.g27859.t1"/>
    <property type="gene ID" value="PDA_v2.g27859"/>
</dbReference>
<evidence type="ECO:0000313" key="11">
    <source>
        <dbReference type="WBParaSite" id="PDA_v2.g27859.t1"/>
    </source>
</evidence>
<dbReference type="GO" id="GO:0089718">
    <property type="term" value="P:amino acid import across plasma membrane"/>
    <property type="evidence" value="ECO:0007669"/>
    <property type="project" value="TreeGrafter"/>
</dbReference>
<dbReference type="InterPro" id="IPR037272">
    <property type="entry name" value="SNS_sf"/>
</dbReference>
<keyword evidence="3" id="KW-0813">Transport</keyword>
<evidence type="ECO:0000256" key="4">
    <source>
        <dbReference type="ARBA" id="ARBA00022692"/>
    </source>
</evidence>
<keyword evidence="4" id="KW-0812">Transmembrane</keyword>
<feature type="binding site" evidence="9">
    <location>
        <position position="95"/>
    </location>
    <ligand>
        <name>Na(+)</name>
        <dbReference type="ChEBI" id="CHEBI:29101"/>
        <label>1</label>
    </ligand>
</feature>